<evidence type="ECO:0000256" key="7">
    <source>
        <dbReference type="ARBA" id="ARBA00022749"/>
    </source>
</evidence>
<keyword evidence="15" id="KW-1185">Reference proteome</keyword>
<dbReference type="PROSITE" id="PS51553">
    <property type="entry name" value="GMPS_ATP_PPASE"/>
    <property type="match status" value="1"/>
</dbReference>
<dbReference type="PANTHER" id="PTHR11922">
    <property type="entry name" value="GMP SYNTHASE-RELATED"/>
    <property type="match status" value="1"/>
</dbReference>
<dbReference type="Proteomes" id="UP000035651">
    <property type="component" value="Chromosome"/>
</dbReference>
<dbReference type="FunFam" id="3.40.50.880:FF:000001">
    <property type="entry name" value="GMP synthase [glutamine-hydrolyzing]"/>
    <property type="match status" value="1"/>
</dbReference>
<feature type="binding site" evidence="12">
    <location>
        <begin position="230"/>
        <end position="236"/>
    </location>
    <ligand>
        <name>ATP</name>
        <dbReference type="ChEBI" id="CHEBI:30616"/>
    </ligand>
</feature>
<dbReference type="SUPFAM" id="SSF54810">
    <property type="entry name" value="GMP synthetase C-terminal dimerisation domain"/>
    <property type="match status" value="1"/>
</dbReference>
<evidence type="ECO:0000256" key="10">
    <source>
        <dbReference type="ARBA" id="ARBA00022962"/>
    </source>
</evidence>
<comment type="function">
    <text evidence="1 11">Catalyzes the synthesis of GMP from XMP.</text>
</comment>
<keyword evidence="10 11" id="KW-0315">Glutamine amidotransferase</keyword>
<evidence type="ECO:0000256" key="2">
    <source>
        <dbReference type="ARBA" id="ARBA00005153"/>
    </source>
</evidence>
<proteinExistence type="inferred from homology"/>
<dbReference type="SUPFAM" id="SSF52317">
    <property type="entry name" value="Class I glutamine amidotransferase-like"/>
    <property type="match status" value="1"/>
</dbReference>
<dbReference type="SUPFAM" id="SSF52402">
    <property type="entry name" value="Adenine nucleotide alpha hydrolases-like"/>
    <property type="match status" value="1"/>
</dbReference>
<dbReference type="PATRIC" id="fig|656179.3.peg.4613"/>
<dbReference type="Pfam" id="PF00958">
    <property type="entry name" value="GMP_synt_C"/>
    <property type="match status" value="1"/>
</dbReference>
<dbReference type="AlphaFoldDB" id="A0A0H3X022"/>
<evidence type="ECO:0000256" key="3">
    <source>
        <dbReference type="ARBA" id="ARBA00012746"/>
    </source>
</evidence>
<keyword evidence="8 11" id="KW-0658">Purine biosynthesis</keyword>
<keyword evidence="7 11" id="KW-0332">GMP biosynthesis</keyword>
<dbReference type="Pfam" id="PF00117">
    <property type="entry name" value="GATase"/>
    <property type="match status" value="1"/>
</dbReference>
<comment type="pathway">
    <text evidence="2 11">Purine metabolism; GMP biosynthesis; GMP from XMP (L-Gln route): step 1/1.</text>
</comment>
<feature type="active site" evidence="11">
    <location>
        <position position="178"/>
    </location>
</feature>
<accession>A0A0H3X022</accession>
<dbReference type="PROSITE" id="PS51273">
    <property type="entry name" value="GATASE_TYPE_1"/>
    <property type="match status" value="1"/>
</dbReference>
<comment type="catalytic activity">
    <reaction evidence="11">
        <text>XMP + L-glutamine + ATP + H2O = GMP + L-glutamate + AMP + diphosphate + 2 H(+)</text>
        <dbReference type="Rhea" id="RHEA:11680"/>
        <dbReference type="ChEBI" id="CHEBI:15377"/>
        <dbReference type="ChEBI" id="CHEBI:15378"/>
        <dbReference type="ChEBI" id="CHEBI:29985"/>
        <dbReference type="ChEBI" id="CHEBI:30616"/>
        <dbReference type="ChEBI" id="CHEBI:33019"/>
        <dbReference type="ChEBI" id="CHEBI:57464"/>
        <dbReference type="ChEBI" id="CHEBI:58115"/>
        <dbReference type="ChEBI" id="CHEBI:58359"/>
        <dbReference type="ChEBI" id="CHEBI:456215"/>
        <dbReference type="EC" id="6.3.5.2"/>
    </reaction>
</comment>
<evidence type="ECO:0000313" key="14">
    <source>
        <dbReference type="EMBL" id="AKM32156.1"/>
    </source>
</evidence>
<dbReference type="InterPro" id="IPR022310">
    <property type="entry name" value="NAD/GMP_synthase"/>
</dbReference>
<dbReference type="EC" id="6.3.5.2" evidence="3 11"/>
<reference evidence="14" key="1">
    <citation type="submission" date="2016-06" db="EMBL/GenBank/DDBJ databases">
        <title>Complete Genome Sequence of Pandoraea faecigallinarum DSM-23572.</title>
        <authorList>
            <person name="Yong D."/>
            <person name="Ee R."/>
            <person name="Lim Y.-L."/>
            <person name="Yin W.-F."/>
            <person name="Chan K.-G."/>
        </authorList>
    </citation>
    <scope>NUCLEOTIDE SEQUENCE</scope>
    <source>
        <strain evidence="14">DSM 23572</strain>
    </source>
</reference>
<dbReference type="InterPro" id="IPR029062">
    <property type="entry name" value="Class_I_gatase-like"/>
</dbReference>
<dbReference type="Gene3D" id="3.40.50.880">
    <property type="match status" value="1"/>
</dbReference>
<dbReference type="GO" id="GO:0003921">
    <property type="term" value="F:GMP synthase activity"/>
    <property type="evidence" value="ECO:0007669"/>
    <property type="project" value="InterPro"/>
</dbReference>
<dbReference type="GO" id="GO:0005524">
    <property type="term" value="F:ATP binding"/>
    <property type="evidence" value="ECO:0007669"/>
    <property type="project" value="UniProtKB-UniRule"/>
</dbReference>
<dbReference type="Pfam" id="PF02540">
    <property type="entry name" value="NAD_synthase"/>
    <property type="match status" value="1"/>
</dbReference>
<evidence type="ECO:0000313" key="15">
    <source>
        <dbReference type="Proteomes" id="UP000035651"/>
    </source>
</evidence>
<keyword evidence="6 11" id="KW-0547">Nucleotide-binding</keyword>
<dbReference type="InterPro" id="IPR025777">
    <property type="entry name" value="GMPS_ATP_PPase_dom"/>
</dbReference>
<keyword evidence="9 11" id="KW-0067">ATP-binding</keyword>
<dbReference type="InterPro" id="IPR014729">
    <property type="entry name" value="Rossmann-like_a/b/a_fold"/>
</dbReference>
<dbReference type="OrthoDB" id="9802219at2"/>
<feature type="active site" evidence="11">
    <location>
        <position position="176"/>
    </location>
</feature>
<keyword evidence="5 11" id="KW-0436">Ligase</keyword>
<dbReference type="STRING" id="656179.AB870_21625"/>
<organism evidence="14 15">
    <name type="scientific">Pandoraea faecigallinarum</name>
    <dbReference type="NCBI Taxonomy" id="656179"/>
    <lineage>
        <taxon>Bacteria</taxon>
        <taxon>Pseudomonadati</taxon>
        <taxon>Pseudomonadota</taxon>
        <taxon>Betaproteobacteria</taxon>
        <taxon>Burkholderiales</taxon>
        <taxon>Burkholderiaceae</taxon>
        <taxon>Pandoraea</taxon>
    </lineage>
</organism>
<evidence type="ECO:0000256" key="12">
    <source>
        <dbReference type="PROSITE-ProRule" id="PRU00886"/>
    </source>
</evidence>
<evidence type="ECO:0000256" key="1">
    <source>
        <dbReference type="ARBA" id="ARBA00002332"/>
    </source>
</evidence>
<dbReference type="InterPro" id="IPR017926">
    <property type="entry name" value="GATASE"/>
</dbReference>
<dbReference type="InterPro" id="IPR004739">
    <property type="entry name" value="GMP_synth_GATase"/>
</dbReference>
<dbReference type="RefSeq" id="WP_047907896.1">
    <property type="nucleotide sequence ID" value="NZ_CP011807.3"/>
</dbReference>
<dbReference type="Gene3D" id="3.40.50.620">
    <property type="entry name" value="HUPs"/>
    <property type="match status" value="1"/>
</dbReference>
<dbReference type="FunFam" id="3.30.300.10:FF:000002">
    <property type="entry name" value="GMP synthase [glutamine-hydrolyzing]"/>
    <property type="match status" value="1"/>
</dbReference>
<dbReference type="Gene3D" id="3.30.300.10">
    <property type="match status" value="1"/>
</dbReference>
<dbReference type="FunFam" id="3.40.50.620:FF:000001">
    <property type="entry name" value="GMP synthase [glutamine-hydrolyzing]"/>
    <property type="match status" value="1"/>
</dbReference>
<evidence type="ECO:0000256" key="11">
    <source>
        <dbReference type="HAMAP-Rule" id="MF_00344"/>
    </source>
</evidence>
<evidence type="ECO:0000256" key="5">
    <source>
        <dbReference type="ARBA" id="ARBA00022598"/>
    </source>
</evidence>
<dbReference type="PANTHER" id="PTHR11922:SF2">
    <property type="entry name" value="GMP SYNTHASE [GLUTAMINE-HYDROLYZING]"/>
    <property type="match status" value="1"/>
</dbReference>
<evidence type="ECO:0000256" key="8">
    <source>
        <dbReference type="ARBA" id="ARBA00022755"/>
    </source>
</evidence>
<feature type="domain" description="GMPS ATP-PPase" evidence="13">
    <location>
        <begin position="203"/>
        <end position="395"/>
    </location>
</feature>
<dbReference type="InterPro" id="IPR022955">
    <property type="entry name" value="GMP_synthase"/>
</dbReference>
<evidence type="ECO:0000256" key="4">
    <source>
        <dbReference type="ARBA" id="ARBA00021562"/>
    </source>
</evidence>
<sequence>MHDKILILDFGSQVTQLIGRRVREAHVYCEIHPNDVSNEFIREFNPKAIILSGSHASTYEDQDLRAPQAVWDLGVPVLGICYGMFAMTVQLGGQVEASNHREFGYAEVRAHGHTPLLDGLEDFRTDEGHGMLKVWMSHGDKVTQLPEGFALMASTPSCPIAGMADVKRHYYAVQFHPEVTHTVKGRELLERFVLEIAGAKPDWIMRDHIEEAVKAIREQVGDEEVILGLSGGVDSSVAAALIHRAIGDQLTCVFVDHGLLRLDEGKMVMEMFQGRLHAKVVHVDATAQFMGHLAGVTDPEQKRKIIGREFVEVFQAEAKKLKNAKWLAQGTIYPDVIESGGAKTKKATTIKSHHNVGGLPETLGLKLLEPLRDLFKDEVRELGVALGLPHDMVYRHPFPGPGLGVRILGEVKQEYADLLRRADAIFIEELRNTVEPNSGKTWYELTSQAFAVFLPVKSVGVMGDGRTYEWVVALRAVQTQDFMTAHWAHLPHELLGKVSNRIINEVRGLNRVVYDISGKPPATIEWE</sequence>
<comment type="subunit">
    <text evidence="11">Homodimer.</text>
</comment>
<dbReference type="InterPro" id="IPR001674">
    <property type="entry name" value="GMP_synth_C"/>
</dbReference>
<evidence type="ECO:0000259" key="13">
    <source>
        <dbReference type="PROSITE" id="PS51553"/>
    </source>
</evidence>
<dbReference type="KEGG" id="pfg:AB870_21625"/>
<protein>
    <recommendedName>
        <fullName evidence="4 11">GMP synthase [glutamine-hydrolyzing]</fullName>
        <ecNumber evidence="3 11">6.3.5.2</ecNumber>
    </recommendedName>
    <alternativeName>
        <fullName evidence="11">GMP synthetase</fullName>
    </alternativeName>
    <alternativeName>
        <fullName evidence="11">Glutamine amidotransferase</fullName>
    </alternativeName>
</protein>
<dbReference type="NCBIfam" id="NF000848">
    <property type="entry name" value="PRK00074.1"/>
    <property type="match status" value="1"/>
</dbReference>
<gene>
    <name evidence="11 14" type="primary">guaA</name>
    <name evidence="14" type="ORF">AB870_21625</name>
</gene>
<dbReference type="NCBIfam" id="TIGR00888">
    <property type="entry name" value="guaA_Nterm"/>
    <property type="match status" value="1"/>
</dbReference>
<dbReference type="HAMAP" id="MF_00344">
    <property type="entry name" value="GMP_synthase"/>
    <property type="match status" value="1"/>
</dbReference>
<dbReference type="NCBIfam" id="TIGR00884">
    <property type="entry name" value="guaA_Cterm"/>
    <property type="match status" value="1"/>
</dbReference>
<feature type="active site" description="Nucleophile" evidence="11">
    <location>
        <position position="81"/>
    </location>
</feature>
<name>A0A0H3X022_9BURK</name>
<dbReference type="CDD" id="cd01997">
    <property type="entry name" value="GMP_synthase_C"/>
    <property type="match status" value="1"/>
</dbReference>
<evidence type="ECO:0000256" key="6">
    <source>
        <dbReference type="ARBA" id="ARBA00022741"/>
    </source>
</evidence>
<dbReference type="GO" id="GO:0005829">
    <property type="term" value="C:cytosol"/>
    <property type="evidence" value="ECO:0007669"/>
    <property type="project" value="TreeGrafter"/>
</dbReference>
<dbReference type="EMBL" id="CP011807">
    <property type="protein sequence ID" value="AKM32156.1"/>
    <property type="molecule type" value="Genomic_DNA"/>
</dbReference>
<evidence type="ECO:0000256" key="9">
    <source>
        <dbReference type="ARBA" id="ARBA00022840"/>
    </source>
</evidence>
<dbReference type="UniPathway" id="UPA00189">
    <property type="reaction ID" value="UER00296"/>
</dbReference>
<dbReference type="CDD" id="cd01742">
    <property type="entry name" value="GATase1_GMP_Synthase"/>
    <property type="match status" value="1"/>
</dbReference>